<dbReference type="InterPro" id="IPR005702">
    <property type="entry name" value="Wzc-like_C"/>
</dbReference>
<evidence type="ECO:0000256" key="15">
    <source>
        <dbReference type="SAM" id="MobiDB-lite"/>
    </source>
</evidence>
<evidence type="ECO:0000256" key="7">
    <source>
        <dbReference type="ARBA" id="ARBA00022692"/>
    </source>
</evidence>
<comment type="similarity">
    <text evidence="3">Belongs to the CpsD/CapB family.</text>
</comment>
<dbReference type="SUPFAM" id="SSF52540">
    <property type="entry name" value="P-loop containing nucleoside triphosphate hydrolases"/>
    <property type="match status" value="1"/>
</dbReference>
<feature type="region of interest" description="Disordered" evidence="15">
    <location>
        <begin position="544"/>
        <end position="579"/>
    </location>
</feature>
<dbReference type="InterPro" id="IPR003856">
    <property type="entry name" value="LPS_length_determ_N"/>
</dbReference>
<reference evidence="19" key="1">
    <citation type="submission" date="2020-02" db="EMBL/GenBank/DDBJ databases">
        <authorList>
            <person name="Meier V. D."/>
        </authorList>
    </citation>
    <scope>NUCLEOTIDE SEQUENCE</scope>
    <source>
        <strain evidence="19">AVDCRST_MAG76</strain>
    </source>
</reference>
<evidence type="ECO:0000256" key="2">
    <source>
        <dbReference type="ARBA" id="ARBA00006683"/>
    </source>
</evidence>
<dbReference type="InterPro" id="IPR032807">
    <property type="entry name" value="GNVR"/>
</dbReference>
<keyword evidence="6" id="KW-0808">Transferase</keyword>
<dbReference type="AlphaFoldDB" id="A0A6J4I714"/>
<keyword evidence="10" id="KW-0067">ATP-binding</keyword>
<evidence type="ECO:0000259" key="18">
    <source>
        <dbReference type="Pfam" id="PF13807"/>
    </source>
</evidence>
<evidence type="ECO:0000256" key="13">
    <source>
        <dbReference type="ARBA" id="ARBA00023137"/>
    </source>
</evidence>
<comment type="catalytic activity">
    <reaction evidence="14">
        <text>L-tyrosyl-[protein] + ATP = O-phospho-L-tyrosyl-[protein] + ADP + H(+)</text>
        <dbReference type="Rhea" id="RHEA:10596"/>
        <dbReference type="Rhea" id="RHEA-COMP:10136"/>
        <dbReference type="Rhea" id="RHEA-COMP:20101"/>
        <dbReference type="ChEBI" id="CHEBI:15378"/>
        <dbReference type="ChEBI" id="CHEBI:30616"/>
        <dbReference type="ChEBI" id="CHEBI:46858"/>
        <dbReference type="ChEBI" id="CHEBI:61978"/>
        <dbReference type="ChEBI" id="CHEBI:456216"/>
        <dbReference type="EC" id="2.7.10.2"/>
    </reaction>
</comment>
<keyword evidence="9" id="KW-0418">Kinase</keyword>
<dbReference type="InterPro" id="IPR033756">
    <property type="entry name" value="YlxH/NBP35"/>
</dbReference>
<keyword evidence="7 16" id="KW-0812">Transmembrane</keyword>
<evidence type="ECO:0000256" key="6">
    <source>
        <dbReference type="ARBA" id="ARBA00022679"/>
    </source>
</evidence>
<feature type="transmembrane region" description="Helical" evidence="16">
    <location>
        <begin position="25"/>
        <end position="42"/>
    </location>
</feature>
<sequence>MEEVNTGGDELDYRRLIRLVWSRRWLVLTCVVLAAGAAFGASKLQTPVYQAKASLLVQQKATEELFNTSTGRIDSATQDRNVKTEIKVLESQPIEDVVASQAGGKVPSVQGGQETGTNILTAAVDSTDRELARRAANAYAVAYIDFRRTQAVDDVLAASKQVDAKVQEIQTQLDGLDDRIGELTSQDAARLARDPRAVPNPELVALRSQRSSVDGLRATFKQKLDQLQVDSAQKTGGAQLVEQAMLPEEPISPKPLRNSGLGLMLGLLLGMGLVFLLDQLDDDLKSKEDVEAASGGLPVLGLIPEVDHWKDRTIALVSESTREERIASEAYRALRTSVLFLGLDRQMRSIQVTSPLQGEGKSTTAANLAVTLAQAGTRVIVMCCDLRRPRLHEFFGLSNDKGFTSVLLGLEPLKDVVQQVPDVPNLKLVASGPVPTNPSELLVSERAANVITVLQSQCDLLLVDCPPVLPVTDAVAMSQRVQGTIVVVSGGETSRRELRRTVELLRQVNAPLLGTVVNGISRGDSGYGYGLGYGDRYGYGYGSDATVDERAASNGSKDEVPVGASSRTGSRRRAGPASS</sequence>
<dbReference type="GO" id="GO:0005524">
    <property type="term" value="F:ATP binding"/>
    <property type="evidence" value="ECO:0007669"/>
    <property type="project" value="UniProtKB-KW"/>
</dbReference>
<dbReference type="Pfam" id="PF13807">
    <property type="entry name" value="GNVR"/>
    <property type="match status" value="1"/>
</dbReference>
<organism evidence="19">
    <name type="scientific">uncultured Acidimicrobiales bacterium</name>
    <dbReference type="NCBI Taxonomy" id="310071"/>
    <lineage>
        <taxon>Bacteria</taxon>
        <taxon>Bacillati</taxon>
        <taxon>Actinomycetota</taxon>
        <taxon>Acidimicrobiia</taxon>
        <taxon>Acidimicrobiales</taxon>
        <taxon>environmental samples</taxon>
    </lineage>
</organism>
<evidence type="ECO:0000259" key="17">
    <source>
        <dbReference type="Pfam" id="PF02706"/>
    </source>
</evidence>
<feature type="domain" description="Polysaccharide chain length determinant N-terminal" evidence="17">
    <location>
        <begin position="9"/>
        <end position="100"/>
    </location>
</feature>
<comment type="subcellular location">
    <subcellularLocation>
        <location evidence="1">Cell membrane</location>
        <topology evidence="1">Multi-pass membrane protein</topology>
    </subcellularLocation>
</comment>
<dbReference type="CDD" id="cd05387">
    <property type="entry name" value="BY-kinase"/>
    <property type="match status" value="1"/>
</dbReference>
<dbReference type="EC" id="2.7.10.2" evidence="4"/>
<evidence type="ECO:0000256" key="3">
    <source>
        <dbReference type="ARBA" id="ARBA00007316"/>
    </source>
</evidence>
<proteinExistence type="inferred from homology"/>
<evidence type="ECO:0000256" key="8">
    <source>
        <dbReference type="ARBA" id="ARBA00022741"/>
    </source>
</evidence>
<keyword evidence="12 16" id="KW-0472">Membrane</keyword>
<feature type="compositionally biased region" description="Basic residues" evidence="15">
    <location>
        <begin position="569"/>
        <end position="579"/>
    </location>
</feature>
<dbReference type="GO" id="GO:0042802">
    <property type="term" value="F:identical protein binding"/>
    <property type="evidence" value="ECO:0007669"/>
    <property type="project" value="UniProtKB-ARBA"/>
</dbReference>
<evidence type="ECO:0000256" key="14">
    <source>
        <dbReference type="ARBA" id="ARBA00051245"/>
    </source>
</evidence>
<dbReference type="Pfam" id="PF02706">
    <property type="entry name" value="Wzz"/>
    <property type="match status" value="1"/>
</dbReference>
<dbReference type="NCBIfam" id="TIGR01007">
    <property type="entry name" value="eps_fam"/>
    <property type="match status" value="1"/>
</dbReference>
<keyword evidence="5" id="KW-1003">Cell membrane</keyword>
<accession>A0A6J4I714</accession>
<dbReference type="EMBL" id="CADCSZ010000118">
    <property type="protein sequence ID" value="CAA9244458.1"/>
    <property type="molecule type" value="Genomic_DNA"/>
</dbReference>
<dbReference type="Gene3D" id="3.40.50.300">
    <property type="entry name" value="P-loop containing nucleotide triphosphate hydrolases"/>
    <property type="match status" value="1"/>
</dbReference>
<gene>
    <name evidence="19" type="ORF">AVDCRST_MAG76-1952</name>
</gene>
<dbReference type="Pfam" id="PF10609">
    <property type="entry name" value="ParA"/>
    <property type="match status" value="1"/>
</dbReference>
<dbReference type="InterPro" id="IPR027417">
    <property type="entry name" value="P-loop_NTPase"/>
</dbReference>
<dbReference type="PANTHER" id="PTHR32309">
    <property type="entry name" value="TYROSINE-PROTEIN KINASE"/>
    <property type="match status" value="1"/>
</dbReference>
<evidence type="ECO:0000256" key="5">
    <source>
        <dbReference type="ARBA" id="ARBA00022475"/>
    </source>
</evidence>
<evidence type="ECO:0000256" key="11">
    <source>
        <dbReference type="ARBA" id="ARBA00022989"/>
    </source>
</evidence>
<dbReference type="PANTHER" id="PTHR32309:SF13">
    <property type="entry name" value="FERRIC ENTEROBACTIN TRANSPORT PROTEIN FEPE"/>
    <property type="match status" value="1"/>
</dbReference>
<keyword evidence="13" id="KW-0829">Tyrosine-protein kinase</keyword>
<protein>
    <recommendedName>
        <fullName evidence="4">non-specific protein-tyrosine kinase</fullName>
        <ecNumber evidence="4">2.7.10.2</ecNumber>
    </recommendedName>
</protein>
<dbReference type="FunFam" id="3.40.50.300:FF:000527">
    <property type="entry name" value="Tyrosine-protein kinase etk"/>
    <property type="match status" value="1"/>
</dbReference>
<evidence type="ECO:0000256" key="1">
    <source>
        <dbReference type="ARBA" id="ARBA00004651"/>
    </source>
</evidence>
<keyword evidence="11 16" id="KW-1133">Transmembrane helix</keyword>
<keyword evidence="8" id="KW-0547">Nucleotide-binding</keyword>
<evidence type="ECO:0000313" key="19">
    <source>
        <dbReference type="EMBL" id="CAA9244458.1"/>
    </source>
</evidence>
<dbReference type="GO" id="GO:0005886">
    <property type="term" value="C:plasma membrane"/>
    <property type="evidence" value="ECO:0007669"/>
    <property type="project" value="UniProtKB-SubCell"/>
</dbReference>
<name>A0A6J4I714_9ACTN</name>
<evidence type="ECO:0000256" key="4">
    <source>
        <dbReference type="ARBA" id="ARBA00011903"/>
    </source>
</evidence>
<dbReference type="GO" id="GO:0004715">
    <property type="term" value="F:non-membrane spanning protein tyrosine kinase activity"/>
    <property type="evidence" value="ECO:0007669"/>
    <property type="project" value="UniProtKB-EC"/>
</dbReference>
<evidence type="ECO:0000256" key="10">
    <source>
        <dbReference type="ARBA" id="ARBA00022840"/>
    </source>
</evidence>
<feature type="domain" description="Tyrosine-protein kinase G-rich" evidence="18">
    <location>
        <begin position="221"/>
        <end position="276"/>
    </location>
</feature>
<evidence type="ECO:0000256" key="12">
    <source>
        <dbReference type="ARBA" id="ARBA00023136"/>
    </source>
</evidence>
<evidence type="ECO:0000256" key="16">
    <source>
        <dbReference type="SAM" id="Phobius"/>
    </source>
</evidence>
<evidence type="ECO:0000256" key="9">
    <source>
        <dbReference type="ARBA" id="ARBA00022777"/>
    </source>
</evidence>
<dbReference type="InterPro" id="IPR050445">
    <property type="entry name" value="Bact_polysacc_biosynth/exp"/>
</dbReference>
<feature type="compositionally biased region" description="Basic and acidic residues" evidence="15">
    <location>
        <begin position="547"/>
        <end position="560"/>
    </location>
</feature>
<comment type="similarity">
    <text evidence="2">Belongs to the CpsC/CapA family.</text>
</comment>